<name>A0ABN8I046_9NEOP</name>
<protein>
    <submittedName>
        <fullName evidence="2">Uncharacterized protein</fullName>
    </submittedName>
</protein>
<sequence length="251" mass="27918">MKAWLQVVDWYFYRHDPGEDVSASPACFIPKREASWQPDDPPEPSPRDAYCQQRLLVSEDESKESLHAGPSSSSLDYPIVEEIPRECWFPGKVNLNLDTDTARTSEVTDSQDYDDSGTSLKRISEDILAAESEVLQKIVDYSNEKVVKKEESLNVVASTKKLSTTTRASGAGGSGDASVKSSRPLITQPPSTSLGVRSRVALPPLVSERHSRLSVISDCRLRSLRLDTQYEVGSEKMDQSPTDNIKRKQTR</sequence>
<keyword evidence="3" id="KW-1185">Reference proteome</keyword>
<gene>
    <name evidence="2" type="ORF">IPOD504_LOCUS4119</name>
</gene>
<feature type="region of interest" description="Disordered" evidence="1">
    <location>
        <begin position="230"/>
        <end position="251"/>
    </location>
</feature>
<dbReference type="Proteomes" id="UP000837857">
    <property type="component" value="Chromosome 15"/>
</dbReference>
<accession>A0ABN8I046</accession>
<proteinExistence type="predicted"/>
<evidence type="ECO:0000313" key="3">
    <source>
        <dbReference type="Proteomes" id="UP000837857"/>
    </source>
</evidence>
<dbReference type="EMBL" id="OW152827">
    <property type="protein sequence ID" value="CAH2043041.1"/>
    <property type="molecule type" value="Genomic_DNA"/>
</dbReference>
<evidence type="ECO:0000313" key="2">
    <source>
        <dbReference type="EMBL" id="CAH2043041.1"/>
    </source>
</evidence>
<feature type="region of interest" description="Disordered" evidence="1">
    <location>
        <begin position="163"/>
        <end position="195"/>
    </location>
</feature>
<feature type="non-terminal residue" evidence="2">
    <location>
        <position position="1"/>
    </location>
</feature>
<evidence type="ECO:0000256" key="1">
    <source>
        <dbReference type="SAM" id="MobiDB-lite"/>
    </source>
</evidence>
<reference evidence="2" key="1">
    <citation type="submission" date="2022-03" db="EMBL/GenBank/DDBJ databases">
        <authorList>
            <person name="Martin H S."/>
        </authorList>
    </citation>
    <scope>NUCLEOTIDE SEQUENCE</scope>
</reference>
<organism evidence="2 3">
    <name type="scientific">Iphiclides podalirius</name>
    <name type="common">scarce swallowtail</name>
    <dbReference type="NCBI Taxonomy" id="110791"/>
    <lineage>
        <taxon>Eukaryota</taxon>
        <taxon>Metazoa</taxon>
        <taxon>Ecdysozoa</taxon>
        <taxon>Arthropoda</taxon>
        <taxon>Hexapoda</taxon>
        <taxon>Insecta</taxon>
        <taxon>Pterygota</taxon>
        <taxon>Neoptera</taxon>
        <taxon>Endopterygota</taxon>
        <taxon>Lepidoptera</taxon>
        <taxon>Glossata</taxon>
        <taxon>Ditrysia</taxon>
        <taxon>Papilionoidea</taxon>
        <taxon>Papilionidae</taxon>
        <taxon>Papilioninae</taxon>
        <taxon>Iphiclides</taxon>
    </lineage>
</organism>
<feature type="compositionally biased region" description="Polar residues" evidence="1">
    <location>
        <begin position="184"/>
        <end position="195"/>
    </location>
</feature>